<evidence type="ECO:0000256" key="1">
    <source>
        <dbReference type="ARBA" id="ARBA00022723"/>
    </source>
</evidence>
<dbReference type="PANTHER" id="PTHR48080">
    <property type="entry name" value="D-GALACTONATE DEHYDRATASE-RELATED"/>
    <property type="match status" value="1"/>
</dbReference>
<feature type="domain" description="Mandelate racemase/muconate lactonizing enzyme C-terminal" evidence="4">
    <location>
        <begin position="129"/>
        <end position="234"/>
    </location>
</feature>
<dbReference type="CDD" id="cd03325">
    <property type="entry name" value="D-galactonate_dehydratase"/>
    <property type="match status" value="1"/>
</dbReference>
<dbReference type="AlphaFoldDB" id="A0A2K8KNJ4"/>
<keyword evidence="2" id="KW-0460">Magnesium</keyword>
<sequence length="386" mass="43053">METYMKITSIKTYVVPPRWLFVKVQTDEGIVGWGEGVLEGHAETMAAKFSELEDFLIGTDPLRIEDTWQKLYRNGCYRGGPVLMSAISGIDIALWDIKGKFLNQPIYSLLGGPVRDKVRSYCWIGGDRPSGLVKSVKEMQVKGYDAVKFNICSELQIVDSYKKIDGIVKQLDELRTAVGVDMDLAFDFHGRVHEPMAKVLLHELEYLRPIFVEDAVVSAQVDAMVNLSRSTSIPLTIGERLHSRYDFKQVFEKRAASVINPDTVHVGGISEMVRIGNWAEAYDVALAPHCPLGPIALAACLQVDAICYNAFIQEQSIGIHYNQGGDLNDYVMPDSKFEIENGFLPIPNGPGLGINIDEAAIEKLAKVGHKWRAPVWRHEDGSIAEW</sequence>
<evidence type="ECO:0000256" key="2">
    <source>
        <dbReference type="ARBA" id="ARBA00022842"/>
    </source>
</evidence>
<proteinExistence type="predicted"/>
<keyword evidence="6" id="KW-1185">Reference proteome</keyword>
<dbReference type="EC" id="4.2.1.39" evidence="5"/>
<keyword evidence="1" id="KW-0479">Metal-binding</keyword>
<name>A0A2K8KNJ4_9GAMM</name>
<dbReference type="InterPro" id="IPR029065">
    <property type="entry name" value="Enolase_C-like"/>
</dbReference>
<dbReference type="Pfam" id="PF02746">
    <property type="entry name" value="MR_MLE_N"/>
    <property type="match status" value="1"/>
</dbReference>
<dbReference type="EMBL" id="CP011797">
    <property type="protein sequence ID" value="ATX76380.1"/>
    <property type="molecule type" value="Genomic_DNA"/>
</dbReference>
<dbReference type="GO" id="GO:0034194">
    <property type="term" value="P:D-galactonate catabolic process"/>
    <property type="evidence" value="ECO:0007669"/>
    <property type="project" value="InterPro"/>
</dbReference>
<evidence type="ECO:0000256" key="3">
    <source>
        <dbReference type="ARBA" id="ARBA00023239"/>
    </source>
</evidence>
<dbReference type="InterPro" id="IPR036849">
    <property type="entry name" value="Enolase-like_C_sf"/>
</dbReference>
<dbReference type="InterPro" id="IPR013341">
    <property type="entry name" value="Mandelate_racemase_N_dom"/>
</dbReference>
<dbReference type="InterPro" id="IPR023592">
    <property type="entry name" value="Galactonate_deHydtase"/>
</dbReference>
<dbReference type="InterPro" id="IPR018110">
    <property type="entry name" value="Mandel_Rmase/mucon_lact_enz_CS"/>
</dbReference>
<dbReference type="SUPFAM" id="SSF51604">
    <property type="entry name" value="Enolase C-terminal domain-like"/>
    <property type="match status" value="1"/>
</dbReference>
<accession>A0A2K8KNJ4</accession>
<dbReference type="KEGG" id="rfo:REIFOR_01234"/>
<dbReference type="GO" id="GO:0008869">
    <property type="term" value="F:galactonate dehydratase activity"/>
    <property type="evidence" value="ECO:0007669"/>
    <property type="project" value="InterPro"/>
</dbReference>
<dbReference type="GO" id="GO:0047929">
    <property type="term" value="F:gluconate dehydratase activity"/>
    <property type="evidence" value="ECO:0007669"/>
    <property type="project" value="UniProtKB-EC"/>
</dbReference>
<dbReference type="SMART" id="SM00922">
    <property type="entry name" value="MR_MLE"/>
    <property type="match status" value="1"/>
</dbReference>
<evidence type="ECO:0000259" key="4">
    <source>
        <dbReference type="SMART" id="SM00922"/>
    </source>
</evidence>
<dbReference type="InterPro" id="IPR034593">
    <property type="entry name" value="DgoD-like"/>
</dbReference>
<dbReference type="GO" id="GO:0046872">
    <property type="term" value="F:metal ion binding"/>
    <property type="evidence" value="ECO:0007669"/>
    <property type="project" value="UniProtKB-KW"/>
</dbReference>
<dbReference type="InterPro" id="IPR029017">
    <property type="entry name" value="Enolase-like_N"/>
</dbReference>
<dbReference type="SUPFAM" id="SSF54826">
    <property type="entry name" value="Enolase N-terminal domain-like"/>
    <property type="match status" value="1"/>
</dbReference>
<dbReference type="NCBIfam" id="NF010624">
    <property type="entry name" value="PRK14017.1"/>
    <property type="match status" value="1"/>
</dbReference>
<evidence type="ECO:0000313" key="6">
    <source>
        <dbReference type="Proteomes" id="UP000229757"/>
    </source>
</evidence>
<dbReference type="SFLD" id="SFLDG00179">
    <property type="entry name" value="mandelate_racemase"/>
    <property type="match status" value="1"/>
</dbReference>
<dbReference type="PANTHER" id="PTHR48080:SF2">
    <property type="entry name" value="D-GALACTONATE DEHYDRATASE"/>
    <property type="match status" value="1"/>
</dbReference>
<evidence type="ECO:0000313" key="5">
    <source>
        <dbReference type="EMBL" id="ATX76380.1"/>
    </source>
</evidence>
<dbReference type="Gene3D" id="3.30.390.10">
    <property type="entry name" value="Enolase-like, N-terminal domain"/>
    <property type="match status" value="1"/>
</dbReference>
<dbReference type="PROSITE" id="PS00908">
    <property type="entry name" value="MR_MLE_1"/>
    <property type="match status" value="1"/>
</dbReference>
<reference evidence="5 6" key="1">
    <citation type="journal article" date="2017" name="Environ. Microbiol.">
        <title>Genomic and physiological analyses of 'Reinekea forsetii' reveal a versatile opportunistic lifestyle during spring algae blooms.</title>
        <authorList>
            <person name="Avci B."/>
            <person name="Hahnke R.L."/>
            <person name="Chafee M."/>
            <person name="Fischer T."/>
            <person name="Gruber-Vodicka H."/>
            <person name="Tegetmeyer H.E."/>
            <person name="Harder J."/>
            <person name="Fuchs B.M."/>
            <person name="Amann R.I."/>
            <person name="Teeling H."/>
        </authorList>
    </citation>
    <scope>NUCLEOTIDE SEQUENCE [LARGE SCALE GENOMIC DNA]</scope>
    <source>
        <strain evidence="5 6">Hel1_31_D35</strain>
    </source>
</reference>
<dbReference type="InterPro" id="IPR013342">
    <property type="entry name" value="Mandelate_racemase_C"/>
</dbReference>
<dbReference type="GO" id="GO:0009063">
    <property type="term" value="P:amino acid catabolic process"/>
    <property type="evidence" value="ECO:0007669"/>
    <property type="project" value="InterPro"/>
</dbReference>
<dbReference type="Gene3D" id="3.20.20.120">
    <property type="entry name" value="Enolase-like C-terminal domain"/>
    <property type="match status" value="1"/>
</dbReference>
<dbReference type="SFLD" id="SFLDF00003">
    <property type="entry name" value="D-galactonate_dehydratase"/>
    <property type="match status" value="1"/>
</dbReference>
<dbReference type="SFLD" id="SFLDS00001">
    <property type="entry name" value="Enolase"/>
    <property type="match status" value="1"/>
</dbReference>
<dbReference type="Pfam" id="PF13378">
    <property type="entry name" value="MR_MLE_C"/>
    <property type="match status" value="1"/>
</dbReference>
<keyword evidence="3 5" id="KW-0456">Lyase</keyword>
<dbReference type="Proteomes" id="UP000229757">
    <property type="component" value="Chromosome"/>
</dbReference>
<protein>
    <submittedName>
        <fullName evidence="5">Galactonate dehydratase</fullName>
        <ecNumber evidence="5">4.2.1.39</ecNumber>
    </submittedName>
</protein>
<gene>
    <name evidence="5" type="ORF">REIFOR_01234</name>
</gene>
<organism evidence="5 6">
    <name type="scientific">Reinekea forsetii</name>
    <dbReference type="NCBI Taxonomy" id="1336806"/>
    <lineage>
        <taxon>Bacteria</taxon>
        <taxon>Pseudomonadati</taxon>
        <taxon>Pseudomonadota</taxon>
        <taxon>Gammaproteobacteria</taxon>
        <taxon>Oceanospirillales</taxon>
        <taxon>Saccharospirillaceae</taxon>
        <taxon>Reinekea</taxon>
    </lineage>
</organism>